<feature type="transmembrane region" description="Helical" evidence="8">
    <location>
        <begin position="113"/>
        <end position="133"/>
    </location>
</feature>
<comment type="subcellular location">
    <subcellularLocation>
        <location evidence="1">Cell membrane</location>
        <topology evidence="1">Multi-pass membrane protein</topology>
    </subcellularLocation>
    <subcellularLocation>
        <location evidence="7">Membrane</location>
        <topology evidence="7">Multi-pass membrane protein</topology>
    </subcellularLocation>
</comment>
<dbReference type="Pfam" id="PF00662">
    <property type="entry name" value="Proton_antipo_N"/>
    <property type="match status" value="1"/>
</dbReference>
<feature type="transmembrane region" description="Helical" evidence="8">
    <location>
        <begin position="247"/>
        <end position="264"/>
    </location>
</feature>
<dbReference type="Pfam" id="PF00361">
    <property type="entry name" value="Proton_antipo_M"/>
    <property type="match status" value="1"/>
</dbReference>
<gene>
    <name evidence="11" type="ORF">TDSAC_1001</name>
</gene>
<dbReference type="PRINTS" id="PR01435">
    <property type="entry name" value="NPOXDRDTASE5"/>
</dbReference>
<keyword evidence="2" id="KW-1003">Cell membrane</keyword>
<feature type="transmembrane region" description="Helical" evidence="8">
    <location>
        <begin position="635"/>
        <end position="654"/>
    </location>
</feature>
<feature type="transmembrane region" description="Helical" evidence="8">
    <location>
        <begin position="318"/>
        <end position="346"/>
    </location>
</feature>
<dbReference type="AlphaFoldDB" id="A0A2R4W0W5"/>
<dbReference type="GO" id="GO:0005886">
    <property type="term" value="C:plasma membrane"/>
    <property type="evidence" value="ECO:0007669"/>
    <property type="project" value="UniProtKB-SubCell"/>
</dbReference>
<evidence type="ECO:0000256" key="5">
    <source>
        <dbReference type="ARBA" id="ARBA00023002"/>
    </source>
</evidence>
<dbReference type="InterPro" id="IPR052175">
    <property type="entry name" value="ComplexI-like_HydComp"/>
</dbReference>
<protein>
    <submittedName>
        <fullName evidence="11">Hydrogenase-4 component B</fullName>
    </submittedName>
</protein>
<evidence type="ECO:0000313" key="12">
    <source>
        <dbReference type="Proteomes" id="UP000244792"/>
    </source>
</evidence>
<keyword evidence="5" id="KW-0560">Oxidoreductase</keyword>
<feature type="transmembrane region" description="Helical" evidence="8">
    <location>
        <begin position="523"/>
        <end position="543"/>
    </location>
</feature>
<feature type="transmembrane region" description="Helical" evidence="8">
    <location>
        <begin position="139"/>
        <end position="156"/>
    </location>
</feature>
<dbReference type="InterPro" id="IPR001750">
    <property type="entry name" value="ND/Mrp_TM"/>
</dbReference>
<dbReference type="EMBL" id="CP020921">
    <property type="protein sequence ID" value="AWB10354.1"/>
    <property type="molecule type" value="Genomic_DNA"/>
</dbReference>
<dbReference type="PRINTS" id="PR01434">
    <property type="entry name" value="NADHDHGNASE5"/>
</dbReference>
<name>A0A2R4W0W5_THEAF</name>
<evidence type="ECO:0000259" key="9">
    <source>
        <dbReference type="Pfam" id="PF00361"/>
    </source>
</evidence>
<evidence type="ECO:0000256" key="8">
    <source>
        <dbReference type="SAM" id="Phobius"/>
    </source>
</evidence>
<dbReference type="GO" id="GO:0016491">
    <property type="term" value="F:oxidoreductase activity"/>
    <property type="evidence" value="ECO:0007669"/>
    <property type="project" value="UniProtKB-KW"/>
</dbReference>
<proteinExistence type="predicted"/>
<dbReference type="PANTHER" id="PTHR42682:SF3">
    <property type="entry name" value="FORMATE HYDROGENLYASE SUBUNIT 3-RELATED"/>
    <property type="match status" value="1"/>
</dbReference>
<evidence type="ECO:0000256" key="4">
    <source>
        <dbReference type="ARBA" id="ARBA00022989"/>
    </source>
</evidence>
<accession>A0A2R4W0W5</accession>
<evidence type="ECO:0000256" key="3">
    <source>
        <dbReference type="ARBA" id="ARBA00022692"/>
    </source>
</evidence>
<evidence type="ECO:0000256" key="2">
    <source>
        <dbReference type="ARBA" id="ARBA00022475"/>
    </source>
</evidence>
<evidence type="ECO:0000256" key="6">
    <source>
        <dbReference type="ARBA" id="ARBA00023136"/>
    </source>
</evidence>
<keyword evidence="3 7" id="KW-0812">Transmembrane</keyword>
<organism evidence="11 12">
    <name type="scientific">Thermodesulfobium acidiphilum</name>
    <dbReference type="NCBI Taxonomy" id="1794699"/>
    <lineage>
        <taxon>Bacteria</taxon>
        <taxon>Pseudomonadati</taxon>
        <taxon>Thermodesulfobiota</taxon>
        <taxon>Thermodesulfobiia</taxon>
        <taxon>Thermodesulfobiales</taxon>
        <taxon>Thermodesulfobiaceae</taxon>
        <taxon>Thermodesulfobium</taxon>
    </lineage>
</organism>
<dbReference type="OrthoDB" id="9807568at2"/>
<feature type="transmembrane region" description="Helical" evidence="8">
    <location>
        <begin position="389"/>
        <end position="408"/>
    </location>
</feature>
<feature type="domain" description="NADH:quinone oxidoreductase/Mrp antiporter transmembrane" evidence="9">
    <location>
        <begin position="135"/>
        <end position="423"/>
    </location>
</feature>
<feature type="transmembrane region" description="Helical" evidence="8">
    <location>
        <begin position="209"/>
        <end position="235"/>
    </location>
</feature>
<feature type="domain" description="NADH-Ubiquinone oxidoreductase (complex I) chain 5 N-terminal" evidence="10">
    <location>
        <begin position="72"/>
        <end position="116"/>
    </location>
</feature>
<feature type="transmembrane region" description="Helical" evidence="8">
    <location>
        <begin position="276"/>
        <end position="298"/>
    </location>
</feature>
<evidence type="ECO:0000256" key="7">
    <source>
        <dbReference type="RuleBase" id="RU000320"/>
    </source>
</evidence>
<feature type="transmembrane region" description="Helical" evidence="8">
    <location>
        <begin position="168"/>
        <end position="189"/>
    </location>
</feature>
<feature type="transmembrane region" description="Helical" evidence="8">
    <location>
        <begin position="482"/>
        <end position="503"/>
    </location>
</feature>
<feature type="transmembrane region" description="Helical" evidence="8">
    <location>
        <begin position="82"/>
        <end position="101"/>
    </location>
</feature>
<evidence type="ECO:0000256" key="1">
    <source>
        <dbReference type="ARBA" id="ARBA00004651"/>
    </source>
</evidence>
<dbReference type="RefSeq" id="WP_108309161.1">
    <property type="nucleotide sequence ID" value="NZ_CP020921.1"/>
</dbReference>
<keyword evidence="12" id="KW-1185">Reference proteome</keyword>
<dbReference type="KEGG" id="taci:TDSAC_1001"/>
<dbReference type="InterPro" id="IPR001516">
    <property type="entry name" value="Proton_antipo_N"/>
</dbReference>
<reference evidence="11 12" key="1">
    <citation type="submission" date="2017-04" db="EMBL/GenBank/DDBJ databases">
        <title>Genomic insights into metabolism of Thermodesulfobium acidiphilum.</title>
        <authorList>
            <person name="Toshchakov S.V."/>
            <person name="Frolov E.N."/>
            <person name="Kublanov I.V."/>
            <person name="Samarov N.I."/>
            <person name="Novikov A."/>
            <person name="Lebedinsky A.V."/>
            <person name="Bonch-Osmolovskaya E.A."/>
            <person name="Chernyh N.A."/>
        </authorList>
    </citation>
    <scope>NUCLEOTIDE SEQUENCE [LARGE SCALE GENOMIC DNA]</scope>
    <source>
        <strain evidence="11 12">3127-1</strain>
    </source>
</reference>
<feature type="transmembrane region" description="Helical" evidence="8">
    <location>
        <begin position="39"/>
        <end position="62"/>
    </location>
</feature>
<keyword evidence="4 8" id="KW-1133">Transmembrane helix</keyword>
<evidence type="ECO:0000259" key="10">
    <source>
        <dbReference type="Pfam" id="PF00662"/>
    </source>
</evidence>
<dbReference type="PANTHER" id="PTHR42682">
    <property type="entry name" value="HYDROGENASE-4 COMPONENT F"/>
    <property type="match status" value="1"/>
</dbReference>
<dbReference type="Proteomes" id="UP000244792">
    <property type="component" value="Chromosome"/>
</dbReference>
<feature type="transmembrane region" description="Helical" evidence="8">
    <location>
        <begin position="428"/>
        <end position="461"/>
    </location>
</feature>
<keyword evidence="6 8" id="KW-0472">Membrane</keyword>
<sequence length="655" mass="73978">MIDLGFILFYLSVGFYILGAIVPLAFSKNKTLSLKIGSYFGLTASVLGFMSGVFIFLLPNPILFNLLVIAPNIELQFYFDKLSAFFLLILSTINFLIMIYSLEYMKSYLNDNIAKFSFFYNLFICSMSVLFLVSNSITFLIFWELMSIFSYFLVTFEYRHQHVRKAGFFYIFMTHFGTVFIISGLLYWGTFSNGLNFDAMKIAAMHMSMFSKSIIFLCFLIGFGTKAGIVPLHIWLPMAHPSAPSNVSAMMSSVMIKTAIYGIFRFVIDMLGVGPIWWGSIILFIGIASSLIGVLYALMEHDIKKLLAYHSVENIGIIFMGVGLGVIFSSMSLYTFAAIAYCASLFHVLNHAVFKSLLFLSAGSISKIIGTRDMEHYGGLIKNMPKTALSFLIGSLAISAIPPLNGFASEYQIYISMLNLSYFAHSYWKLFAILSPVALILTGALAAACFVKAFSVSFLALPRSSEAKNAKEPNLMIILPEAILAFSCILLGLLASNILFYISKIVLQIDSNFNVVYFQTTNLLFFIIFGIFFSLSIIFGKIFGLFEIRKVPTWGCGINLNSKMEYTAASFSQPIRRTYSFFLRPNRKITVNPSKPLDILFSEDLKPPFTTYLYSPIRKFILNFSIKMRFLQSGYVHFYLAYIFITLVVLLLWYR</sequence>
<feature type="transmembrane region" description="Helical" evidence="8">
    <location>
        <begin position="6"/>
        <end position="27"/>
    </location>
</feature>
<evidence type="ECO:0000313" key="11">
    <source>
        <dbReference type="EMBL" id="AWB10354.1"/>
    </source>
</evidence>